<protein>
    <submittedName>
        <fullName evidence="2">Uncharacterized protein</fullName>
    </submittedName>
</protein>
<feature type="region of interest" description="Disordered" evidence="1">
    <location>
        <begin position="1"/>
        <end position="69"/>
    </location>
</feature>
<keyword evidence="3" id="KW-1185">Reference proteome</keyword>
<dbReference type="AlphaFoldDB" id="A0A318SVK7"/>
<reference evidence="2 3" key="1">
    <citation type="submission" date="2018-06" db="EMBL/GenBank/DDBJ databases">
        <title>Genomic Encyclopedia of Type Strains, Phase III (KMG-III): the genomes of soil and plant-associated and newly described type strains.</title>
        <authorList>
            <person name="Whitman W."/>
        </authorList>
    </citation>
    <scope>NUCLEOTIDE SEQUENCE [LARGE SCALE GENOMIC DNA]</scope>
    <source>
        <strain evidence="2 3">CECT 9025</strain>
    </source>
</reference>
<dbReference type="Proteomes" id="UP000248311">
    <property type="component" value="Unassembled WGS sequence"/>
</dbReference>
<organism evidence="2 3">
    <name type="scientific">Pseudoroseicyclus aestuarii</name>
    <dbReference type="NCBI Taxonomy" id="1795041"/>
    <lineage>
        <taxon>Bacteria</taxon>
        <taxon>Pseudomonadati</taxon>
        <taxon>Pseudomonadota</taxon>
        <taxon>Alphaproteobacteria</taxon>
        <taxon>Rhodobacterales</taxon>
        <taxon>Paracoccaceae</taxon>
        <taxon>Pseudoroseicyclus</taxon>
    </lineage>
</organism>
<accession>A0A318SVK7</accession>
<proteinExistence type="predicted"/>
<evidence type="ECO:0000256" key="1">
    <source>
        <dbReference type="SAM" id="MobiDB-lite"/>
    </source>
</evidence>
<dbReference type="RefSeq" id="WP_110814435.1">
    <property type="nucleotide sequence ID" value="NZ_QJTE01000003.1"/>
</dbReference>
<comment type="caution">
    <text evidence="2">The sequence shown here is derived from an EMBL/GenBank/DDBJ whole genome shotgun (WGS) entry which is preliminary data.</text>
</comment>
<sequence length="69" mass="7715">MAEQDKNHRSAVDGSYVSEETARENPETTMSEDPEGEPTNRPRSTKTGEFVTGEEAEKYPHTTVNEDDV</sequence>
<name>A0A318SVK7_9RHOB</name>
<dbReference type="OrthoDB" id="4558696at2"/>
<evidence type="ECO:0000313" key="3">
    <source>
        <dbReference type="Proteomes" id="UP000248311"/>
    </source>
</evidence>
<gene>
    <name evidence="2" type="ORF">DFP88_103248</name>
</gene>
<evidence type="ECO:0000313" key="2">
    <source>
        <dbReference type="EMBL" id="PYE83887.1"/>
    </source>
</evidence>
<feature type="compositionally biased region" description="Basic and acidic residues" evidence="1">
    <location>
        <begin position="1"/>
        <end position="11"/>
    </location>
</feature>
<dbReference type="EMBL" id="QJTE01000003">
    <property type="protein sequence ID" value="PYE83887.1"/>
    <property type="molecule type" value="Genomic_DNA"/>
</dbReference>